<reference evidence="1" key="1">
    <citation type="journal article" date="2020" name="Nature">
        <title>Giant virus diversity and host interactions through global metagenomics.</title>
        <authorList>
            <person name="Schulz F."/>
            <person name="Roux S."/>
            <person name="Paez-Espino D."/>
            <person name="Jungbluth S."/>
            <person name="Walsh D.A."/>
            <person name="Denef V.J."/>
            <person name="McMahon K.D."/>
            <person name="Konstantinidis K.T."/>
            <person name="Eloe-Fadrosh E.A."/>
            <person name="Kyrpides N.C."/>
            <person name="Woyke T."/>
        </authorList>
    </citation>
    <scope>NUCLEOTIDE SEQUENCE</scope>
    <source>
        <strain evidence="1">GVMAG-M-3300001351-8</strain>
    </source>
</reference>
<sequence>MSCHKTSNNKYFKCPPMMSDGRHFTDYRPSCSVNSLIQNNTNITSSYQYREYLTHNASKLMDLNRVYSCQKNCCGPCKTPYNTGTMLDENTNRVCNKNSCIINNRKVNGLGQGRQYNTKNSTFPDKLPINQPYNCCSDTNDSFNYYNYIDNKAQGEMIPRKTIPSGGDAMKGGDPMAFNL</sequence>
<organism evidence="1">
    <name type="scientific">viral metagenome</name>
    <dbReference type="NCBI Taxonomy" id="1070528"/>
    <lineage>
        <taxon>unclassified sequences</taxon>
        <taxon>metagenomes</taxon>
        <taxon>organismal metagenomes</taxon>
    </lineage>
</organism>
<dbReference type="AlphaFoldDB" id="A0A6C0EIW4"/>
<name>A0A6C0EIW4_9ZZZZ</name>
<proteinExistence type="predicted"/>
<protein>
    <submittedName>
        <fullName evidence="1">Uncharacterized protein</fullName>
    </submittedName>
</protein>
<dbReference type="EMBL" id="MN738863">
    <property type="protein sequence ID" value="QHT28601.1"/>
    <property type="molecule type" value="Genomic_DNA"/>
</dbReference>
<accession>A0A6C0EIW4</accession>
<evidence type="ECO:0000313" key="1">
    <source>
        <dbReference type="EMBL" id="QHT28601.1"/>
    </source>
</evidence>